<accession>A0ABQ0KW97</accession>
<dbReference type="EMBL" id="DF838671">
    <property type="protein sequence ID" value="GAT43156.1"/>
    <property type="molecule type" value="Genomic_DNA"/>
</dbReference>
<evidence type="ECO:0000313" key="1">
    <source>
        <dbReference type="EMBL" id="GAT43156.1"/>
    </source>
</evidence>
<dbReference type="Proteomes" id="UP000815677">
    <property type="component" value="Unassembled WGS sequence"/>
</dbReference>
<gene>
    <name evidence="1" type="ORF">MCHLO_00846</name>
</gene>
<protein>
    <submittedName>
        <fullName evidence="1">Uncharacterized protein</fullName>
    </submittedName>
</protein>
<proteinExistence type="predicted"/>
<sequence>MNNDEAIAWRPPNPPRTLIFLSPTSTTDVCDKSVGGPVFTGCGLSTPSTSSAFVRTGTLLTKMPDFFKNLLRTILRVLFSPWLNLCSHWVADSGPPSTPHTSREVRRIDNVLGTVPRGRLGVFSTIEIFEQIRLMQCLIEPQHDLLARLRIIFPDDWRD</sequence>
<organism evidence="1 2">
    <name type="scientific">Mycena chlorophos</name>
    <name type="common">Agaric fungus</name>
    <name type="synonym">Agaricus chlorophos</name>
    <dbReference type="NCBI Taxonomy" id="658473"/>
    <lineage>
        <taxon>Eukaryota</taxon>
        <taxon>Fungi</taxon>
        <taxon>Dikarya</taxon>
        <taxon>Basidiomycota</taxon>
        <taxon>Agaricomycotina</taxon>
        <taxon>Agaricomycetes</taxon>
        <taxon>Agaricomycetidae</taxon>
        <taxon>Agaricales</taxon>
        <taxon>Marasmiineae</taxon>
        <taxon>Mycenaceae</taxon>
        <taxon>Mycena</taxon>
    </lineage>
</organism>
<reference evidence="1" key="1">
    <citation type="submission" date="2014-09" db="EMBL/GenBank/DDBJ databases">
        <title>Genome sequence of the luminous mushroom Mycena chlorophos for searching fungal bioluminescence genes.</title>
        <authorList>
            <person name="Tanaka Y."/>
            <person name="Kasuga D."/>
            <person name="Oba Y."/>
            <person name="Hase S."/>
            <person name="Sato K."/>
            <person name="Oba Y."/>
            <person name="Sakakibara Y."/>
        </authorList>
    </citation>
    <scope>NUCLEOTIDE SEQUENCE</scope>
</reference>
<name>A0ABQ0KW97_MYCCL</name>
<keyword evidence="2" id="KW-1185">Reference proteome</keyword>
<evidence type="ECO:0000313" key="2">
    <source>
        <dbReference type="Proteomes" id="UP000815677"/>
    </source>
</evidence>